<dbReference type="SUPFAM" id="SSF103473">
    <property type="entry name" value="MFS general substrate transporter"/>
    <property type="match status" value="1"/>
</dbReference>
<feature type="domain" description="Major facilitator superfamily (MFS) profile" evidence="8">
    <location>
        <begin position="24"/>
        <end position="464"/>
    </location>
</feature>
<comment type="caution">
    <text evidence="9">The sequence shown here is derived from an EMBL/GenBank/DDBJ whole genome shotgun (WGS) entry which is preliminary data.</text>
</comment>
<dbReference type="InterPro" id="IPR011701">
    <property type="entry name" value="MFS"/>
</dbReference>
<feature type="transmembrane region" description="Helical" evidence="7">
    <location>
        <begin position="58"/>
        <end position="77"/>
    </location>
</feature>
<feature type="transmembrane region" description="Helical" evidence="7">
    <location>
        <begin position="118"/>
        <end position="139"/>
    </location>
</feature>
<evidence type="ECO:0000256" key="7">
    <source>
        <dbReference type="SAM" id="Phobius"/>
    </source>
</evidence>
<keyword evidence="4 7" id="KW-0812">Transmembrane</keyword>
<name>A0ABU9YUT2_9RHOO</name>
<evidence type="ECO:0000256" key="2">
    <source>
        <dbReference type="ARBA" id="ARBA00022448"/>
    </source>
</evidence>
<evidence type="ECO:0000256" key="6">
    <source>
        <dbReference type="ARBA" id="ARBA00023136"/>
    </source>
</evidence>
<dbReference type="InterPro" id="IPR020846">
    <property type="entry name" value="MFS_dom"/>
</dbReference>
<feature type="transmembrane region" description="Helical" evidence="7">
    <location>
        <begin position="240"/>
        <end position="260"/>
    </location>
</feature>
<gene>
    <name evidence="9" type="ORF">ABDB84_03290</name>
</gene>
<evidence type="ECO:0000313" key="9">
    <source>
        <dbReference type="EMBL" id="MEN3067488.1"/>
    </source>
</evidence>
<feature type="transmembrane region" description="Helical" evidence="7">
    <location>
        <begin position="176"/>
        <end position="195"/>
    </location>
</feature>
<sequence>MSRAGVPLPEAQMKVAGFRQSLLALLGVALGLMLSGLDQTIIGNVLPSIVADLGGFSLYAWIATGYLLASVICIPIFGRLGDYFGRKYFVFAAVLIFSLSSLLCAFAPSMAWLLAARILQGIGGGILIGTAFACVPELFPETERRLRWQMLLSMLFSAVNAIGPTLGGWLTQSYGWRSVFYLNLPLGALALYFIWRHLPYFPPHPSAAKRRIDWLGALLIALSLGGLQLFVQLLSRGGVVMLAASCAIIAVLAFVALCWWERRCADPLLPSELFQDKSMRSLFLLSVLAGAIMFVLLFYLPLLFQGAYGLSPKQAGLLITPLALCITLGAIVNGRIITRVGNPNRVPLLGFVVLMISCACLAAIGRSASFSTLLCLSFGAGTGLGFILMNLTLFTQCLADRQHLGIATALLQSLRLVGGMLGTALAGSLVMALYHLGVSAAFARSGAADLLAPFADPRILLNSQAQVEQIKRLSAAGHDGVLLMTQVRDALGQAIDVGLLLAAVLALIAVVCMARIPRVSLHPKA</sequence>
<evidence type="ECO:0000313" key="10">
    <source>
        <dbReference type="Proteomes" id="UP001410394"/>
    </source>
</evidence>
<evidence type="ECO:0000259" key="8">
    <source>
        <dbReference type="PROSITE" id="PS50850"/>
    </source>
</evidence>
<evidence type="ECO:0000256" key="1">
    <source>
        <dbReference type="ARBA" id="ARBA00004651"/>
    </source>
</evidence>
<dbReference type="Gene3D" id="1.20.1250.20">
    <property type="entry name" value="MFS general substrate transporter like domains"/>
    <property type="match status" value="1"/>
</dbReference>
<feature type="transmembrane region" description="Helical" evidence="7">
    <location>
        <begin position="346"/>
        <end position="364"/>
    </location>
</feature>
<keyword evidence="3" id="KW-1003">Cell membrane</keyword>
<keyword evidence="10" id="KW-1185">Reference proteome</keyword>
<feature type="transmembrane region" description="Helical" evidence="7">
    <location>
        <begin position="414"/>
        <end position="436"/>
    </location>
</feature>
<feature type="transmembrane region" description="Helical" evidence="7">
    <location>
        <begin position="215"/>
        <end position="234"/>
    </location>
</feature>
<feature type="transmembrane region" description="Helical" evidence="7">
    <location>
        <begin position="89"/>
        <end position="112"/>
    </location>
</feature>
<evidence type="ECO:0000256" key="3">
    <source>
        <dbReference type="ARBA" id="ARBA00022475"/>
    </source>
</evidence>
<dbReference type="PANTHER" id="PTHR23501:SF191">
    <property type="entry name" value="VACUOLAR BASIC AMINO ACID TRANSPORTER 4"/>
    <property type="match status" value="1"/>
</dbReference>
<feature type="transmembrane region" description="Helical" evidence="7">
    <location>
        <begin position="21"/>
        <end position="46"/>
    </location>
</feature>
<dbReference type="RefSeq" id="WP_345918253.1">
    <property type="nucleotide sequence ID" value="NZ_JBDIVE010000001.1"/>
</dbReference>
<feature type="transmembrane region" description="Helical" evidence="7">
    <location>
        <begin position="281"/>
        <end position="303"/>
    </location>
</feature>
<dbReference type="PANTHER" id="PTHR23501">
    <property type="entry name" value="MAJOR FACILITATOR SUPERFAMILY"/>
    <property type="match status" value="1"/>
</dbReference>
<protein>
    <submittedName>
        <fullName evidence="9">DHA2 family efflux MFS transporter permease subunit</fullName>
    </submittedName>
</protein>
<keyword evidence="2" id="KW-0813">Transport</keyword>
<feature type="transmembrane region" description="Helical" evidence="7">
    <location>
        <begin position="151"/>
        <end position="170"/>
    </location>
</feature>
<dbReference type="Gene3D" id="1.20.1720.10">
    <property type="entry name" value="Multidrug resistance protein D"/>
    <property type="match status" value="1"/>
</dbReference>
<proteinExistence type="predicted"/>
<dbReference type="InterPro" id="IPR036259">
    <property type="entry name" value="MFS_trans_sf"/>
</dbReference>
<feature type="transmembrane region" description="Helical" evidence="7">
    <location>
        <begin position="370"/>
        <end position="393"/>
    </location>
</feature>
<reference evidence="9 10" key="1">
    <citation type="journal article" date="2018" name="Int. J. Syst. Evol. Microbiol.">
        <title>Uliginosibacterium sediminicola sp. nov., isolated from freshwater sediment.</title>
        <authorList>
            <person name="Hwang W.M."/>
            <person name="Kim S.M."/>
            <person name="Kang K."/>
            <person name="Ahn T.Y."/>
        </authorList>
    </citation>
    <scope>NUCLEOTIDE SEQUENCE [LARGE SCALE GENOMIC DNA]</scope>
    <source>
        <strain evidence="9 10">M1-21</strain>
    </source>
</reference>
<dbReference type="InterPro" id="IPR004638">
    <property type="entry name" value="EmrB-like"/>
</dbReference>
<keyword evidence="5 7" id="KW-1133">Transmembrane helix</keyword>
<dbReference type="NCBIfam" id="TIGR00711">
    <property type="entry name" value="efflux_EmrB"/>
    <property type="match status" value="1"/>
</dbReference>
<feature type="transmembrane region" description="Helical" evidence="7">
    <location>
        <begin position="315"/>
        <end position="334"/>
    </location>
</feature>
<comment type="subcellular location">
    <subcellularLocation>
        <location evidence="1">Cell membrane</location>
        <topology evidence="1">Multi-pass membrane protein</topology>
    </subcellularLocation>
</comment>
<organism evidence="9 10">
    <name type="scientific">Uliginosibacterium sediminicola</name>
    <dbReference type="NCBI Taxonomy" id="2024550"/>
    <lineage>
        <taxon>Bacteria</taxon>
        <taxon>Pseudomonadati</taxon>
        <taxon>Pseudomonadota</taxon>
        <taxon>Betaproteobacteria</taxon>
        <taxon>Rhodocyclales</taxon>
        <taxon>Zoogloeaceae</taxon>
        <taxon>Uliginosibacterium</taxon>
    </lineage>
</organism>
<accession>A0ABU9YUT2</accession>
<dbReference type="EMBL" id="JBDIVE010000001">
    <property type="protein sequence ID" value="MEN3067488.1"/>
    <property type="molecule type" value="Genomic_DNA"/>
</dbReference>
<evidence type="ECO:0000256" key="5">
    <source>
        <dbReference type="ARBA" id="ARBA00022989"/>
    </source>
</evidence>
<dbReference type="Proteomes" id="UP001410394">
    <property type="component" value="Unassembled WGS sequence"/>
</dbReference>
<feature type="transmembrane region" description="Helical" evidence="7">
    <location>
        <begin position="490"/>
        <end position="514"/>
    </location>
</feature>
<dbReference type="Pfam" id="PF07690">
    <property type="entry name" value="MFS_1"/>
    <property type="match status" value="1"/>
</dbReference>
<keyword evidence="6 7" id="KW-0472">Membrane</keyword>
<evidence type="ECO:0000256" key="4">
    <source>
        <dbReference type="ARBA" id="ARBA00022692"/>
    </source>
</evidence>
<dbReference type="PROSITE" id="PS50850">
    <property type="entry name" value="MFS"/>
    <property type="match status" value="1"/>
</dbReference>